<dbReference type="STRING" id="61635.BN85310520"/>
<dbReference type="GO" id="GO:0006281">
    <property type="term" value="P:DNA repair"/>
    <property type="evidence" value="ECO:0007669"/>
    <property type="project" value="InterPro"/>
</dbReference>
<dbReference type="Pfam" id="PF00817">
    <property type="entry name" value="IMS"/>
    <property type="match status" value="1"/>
</dbReference>
<dbReference type="InterPro" id="IPR001126">
    <property type="entry name" value="UmuC"/>
</dbReference>
<dbReference type="Proteomes" id="UP000032737">
    <property type="component" value="Chromosome"/>
</dbReference>
<dbReference type="InterPro" id="IPR050116">
    <property type="entry name" value="DNA_polymerase-Y"/>
</dbReference>
<dbReference type="SUPFAM" id="SSF56672">
    <property type="entry name" value="DNA/RNA polymerases"/>
    <property type="match status" value="1"/>
</dbReference>
<dbReference type="AlphaFoldDB" id="U4KRU5"/>
<name>U4KRU5_9MOLU</name>
<feature type="domain" description="UmuC" evidence="2">
    <location>
        <begin position="10"/>
        <end position="199"/>
    </location>
</feature>
<evidence type="ECO:0000313" key="4">
    <source>
        <dbReference type="Proteomes" id="UP000032737"/>
    </source>
</evidence>
<dbReference type="PANTHER" id="PTHR11076:SF35">
    <property type="entry name" value="DNA REPAIR PROTEIN HOMOLOG YOBH"/>
    <property type="match status" value="1"/>
</dbReference>
<dbReference type="InterPro" id="IPR017961">
    <property type="entry name" value="DNA_pol_Y-fam_little_finger"/>
</dbReference>
<keyword evidence="4" id="KW-1185">Reference proteome</keyword>
<dbReference type="GO" id="GO:0003887">
    <property type="term" value="F:DNA-directed DNA polymerase activity"/>
    <property type="evidence" value="ECO:0007669"/>
    <property type="project" value="UniProtKB-EC"/>
</dbReference>
<comment type="similarity">
    <text evidence="1">Belongs to the DNA polymerase type-Y family.</text>
</comment>
<dbReference type="KEGG" id="abra:BN85310520"/>
<dbReference type="Gene3D" id="3.30.70.270">
    <property type="match status" value="1"/>
</dbReference>
<keyword evidence="3" id="KW-0808">Transferase</keyword>
<dbReference type="Gene3D" id="3.30.1490.100">
    <property type="entry name" value="DNA polymerase, Y-family, little finger domain"/>
    <property type="match status" value="1"/>
</dbReference>
<dbReference type="Pfam" id="PF11799">
    <property type="entry name" value="IMS_C"/>
    <property type="match status" value="1"/>
</dbReference>
<accession>U4KRU5</accession>
<dbReference type="InterPro" id="IPR043502">
    <property type="entry name" value="DNA/RNA_pol_sf"/>
</dbReference>
<dbReference type="GO" id="GO:0009432">
    <property type="term" value="P:SOS response"/>
    <property type="evidence" value="ECO:0007669"/>
    <property type="project" value="TreeGrafter"/>
</dbReference>
<evidence type="ECO:0000256" key="1">
    <source>
        <dbReference type="ARBA" id="ARBA00010945"/>
    </source>
</evidence>
<gene>
    <name evidence="3" type="ORF">BN85310520</name>
</gene>
<dbReference type="PROSITE" id="PS50173">
    <property type="entry name" value="UMUC"/>
    <property type="match status" value="1"/>
</dbReference>
<dbReference type="EC" id="2.7.7.7" evidence="3"/>
<evidence type="ECO:0000313" key="3">
    <source>
        <dbReference type="EMBL" id="CCV66073.1"/>
    </source>
</evidence>
<dbReference type="EMBL" id="FO681348">
    <property type="protein sequence ID" value="CCV66073.1"/>
    <property type="molecule type" value="Genomic_DNA"/>
</dbReference>
<dbReference type="HOGENOM" id="CLU_012348_5_0_14"/>
<dbReference type="PANTHER" id="PTHR11076">
    <property type="entry name" value="DNA REPAIR POLYMERASE UMUC / TRANSFERASE FAMILY MEMBER"/>
    <property type="match status" value="1"/>
</dbReference>
<sequence>MQSYQLHKNIICIDLKSFYASVECSLLGLDPFTTPLVVADRSRGGGGVVLAISPYLKSLGVKSRCRIHELPTNISIIYRKPQMQTYLEYASKVLSIYLDYVSEEDLFVYSIDEAFLDLTSYLSYYKKTDAELAKDILKAIKNKLDLYATCGIGPNMLIAKLALDIESKKSPDFIAKWGYDDIKTKLWPIEPLSEMWGIGHRMLHNLNQMGLYKIGDIANYDVKKLKRKYGVLGEELYYHTHGIDMSILQDKDAISSPKNKSYGIGQTLYRDYHVPDIFQVIREMADDVARRLRMAKKQASTISFGIGYSKAYGGGFSRQQTIEVATASPTKIYEICLGLLNEFYEGFPIRKVHISVSQMCSNHAYQLNLFEDIDIEINETKVHKAVDEIKDKYGKNSVLRASSGLESSTIKKRNEMIGGHNA</sequence>
<dbReference type="SUPFAM" id="SSF100879">
    <property type="entry name" value="Lesion bypass DNA polymerase (Y-family), little finger domain"/>
    <property type="match status" value="1"/>
</dbReference>
<dbReference type="InterPro" id="IPR036775">
    <property type="entry name" value="DNA_pol_Y-fam_lit_finger_sf"/>
</dbReference>
<dbReference type="OrthoDB" id="9808813at2"/>
<reference evidence="3 4" key="1">
    <citation type="journal article" date="2013" name="J. Mol. Microbiol. Biotechnol.">
        <title>Analysis of the Complete Genomes of Acholeplasma brassicae , A. palmae and A. laidlawii and Their Comparison to the Obligate Parasites from ' Candidatus Phytoplasma'.</title>
        <authorList>
            <person name="Kube M."/>
            <person name="Siewert C."/>
            <person name="Migdoll A.M."/>
            <person name="Duduk B."/>
            <person name="Holz S."/>
            <person name="Rabus R."/>
            <person name="Seemuller E."/>
            <person name="Mitrovic J."/>
            <person name="Muller I."/>
            <person name="Buttner C."/>
            <person name="Reinhardt R."/>
        </authorList>
    </citation>
    <scope>NUCLEOTIDE SEQUENCE [LARGE SCALE GENOMIC DNA]</scope>
    <source>
        <strain evidence="4">0502</strain>
    </source>
</reference>
<dbReference type="InterPro" id="IPR024728">
    <property type="entry name" value="PolY_HhH_motif"/>
</dbReference>
<protein>
    <submittedName>
        <fullName evidence="3">DNA-damage repair protein</fullName>
        <ecNumber evidence="3">2.7.7.7</ecNumber>
    </submittedName>
</protein>
<dbReference type="Pfam" id="PF11798">
    <property type="entry name" value="IMS_HHH"/>
    <property type="match status" value="1"/>
</dbReference>
<dbReference type="GO" id="GO:0005829">
    <property type="term" value="C:cytosol"/>
    <property type="evidence" value="ECO:0007669"/>
    <property type="project" value="TreeGrafter"/>
</dbReference>
<organism evidence="3 4">
    <name type="scientific">Acholeplasma brassicae</name>
    <dbReference type="NCBI Taxonomy" id="61635"/>
    <lineage>
        <taxon>Bacteria</taxon>
        <taxon>Bacillati</taxon>
        <taxon>Mycoplasmatota</taxon>
        <taxon>Mollicutes</taxon>
        <taxon>Acholeplasmatales</taxon>
        <taxon>Acholeplasmataceae</taxon>
        <taxon>Acholeplasma</taxon>
    </lineage>
</organism>
<dbReference type="CDD" id="cd01700">
    <property type="entry name" value="PolY_Pol_V_umuC"/>
    <property type="match status" value="1"/>
</dbReference>
<proteinExistence type="inferred from homology"/>
<dbReference type="RefSeq" id="WP_030004935.1">
    <property type="nucleotide sequence ID" value="NC_022549.1"/>
</dbReference>
<dbReference type="InterPro" id="IPR043128">
    <property type="entry name" value="Rev_trsase/Diguanyl_cyclase"/>
</dbReference>
<keyword evidence="3" id="KW-0548">Nucleotidyltransferase</keyword>
<evidence type="ECO:0000259" key="2">
    <source>
        <dbReference type="PROSITE" id="PS50173"/>
    </source>
</evidence>
<dbReference type="GO" id="GO:0003684">
    <property type="term" value="F:damaged DNA binding"/>
    <property type="evidence" value="ECO:0007669"/>
    <property type="project" value="InterPro"/>
</dbReference>
<dbReference type="Gene3D" id="1.10.150.20">
    <property type="entry name" value="5' to 3' exonuclease, C-terminal subdomain"/>
    <property type="match status" value="1"/>
</dbReference>
<dbReference type="Gene3D" id="3.40.1170.60">
    <property type="match status" value="1"/>
</dbReference>
<dbReference type="GO" id="GO:0042276">
    <property type="term" value="P:error-prone translesion synthesis"/>
    <property type="evidence" value="ECO:0007669"/>
    <property type="project" value="TreeGrafter"/>
</dbReference>